<dbReference type="Pfam" id="PF13744">
    <property type="entry name" value="HTH_37"/>
    <property type="match status" value="1"/>
</dbReference>
<dbReference type="InterPro" id="IPR001387">
    <property type="entry name" value="Cro/C1-type_HTH"/>
</dbReference>
<dbReference type="InterPro" id="IPR039554">
    <property type="entry name" value="HigA2-like_HTH"/>
</dbReference>
<keyword evidence="3" id="KW-1185">Reference proteome</keyword>
<evidence type="ECO:0000313" key="3">
    <source>
        <dbReference type="Proteomes" id="UP000262073"/>
    </source>
</evidence>
<proteinExistence type="predicted"/>
<sequence>MALEYSNIFDAITEDAAEASELQTRSDLMIAIRDIVNAKGWDQKQAAAAMGITQPRVSDLVNGRIEKFSIDKLMTCLYKIGFRFKPHYENEQLSMDVQVVTDTQRPSAMG</sequence>
<gene>
    <name evidence="2" type="ORF">D0Y50_09935</name>
</gene>
<dbReference type="GO" id="GO:0003677">
    <property type="term" value="F:DNA binding"/>
    <property type="evidence" value="ECO:0007669"/>
    <property type="project" value="InterPro"/>
</dbReference>
<dbReference type="KEGG" id="salm:D0Y50_09935"/>
<dbReference type="OrthoDB" id="9788479at2"/>
<dbReference type="RefSeq" id="WP_117316750.1">
    <property type="nucleotide sequence ID" value="NZ_CP031769.1"/>
</dbReference>
<evidence type="ECO:0000313" key="2">
    <source>
        <dbReference type="EMBL" id="AXR06663.1"/>
    </source>
</evidence>
<name>A0A346NMA6_9ALTE</name>
<feature type="domain" description="HTH cro/C1-type" evidence="1">
    <location>
        <begin position="32"/>
        <end position="74"/>
    </location>
</feature>
<reference evidence="2 3" key="1">
    <citation type="submission" date="2018-08" db="EMBL/GenBank/DDBJ databases">
        <title>Salinimonas sediminis sp. nov., a piezophilic bacterium isolated from a deep-sea sediment sample from the New Britain Trench.</title>
        <authorList>
            <person name="Cao J."/>
        </authorList>
    </citation>
    <scope>NUCLEOTIDE SEQUENCE [LARGE SCALE GENOMIC DNA]</scope>
    <source>
        <strain evidence="2 3">N102</strain>
    </source>
</reference>
<dbReference type="CDD" id="cd00093">
    <property type="entry name" value="HTH_XRE"/>
    <property type="match status" value="1"/>
</dbReference>
<dbReference type="Gene3D" id="1.10.260.40">
    <property type="entry name" value="lambda repressor-like DNA-binding domains"/>
    <property type="match status" value="1"/>
</dbReference>
<accession>A0A346NMA6</accession>
<dbReference type="AlphaFoldDB" id="A0A346NMA6"/>
<dbReference type="PROSITE" id="PS50943">
    <property type="entry name" value="HTH_CROC1"/>
    <property type="match status" value="1"/>
</dbReference>
<organism evidence="2 3">
    <name type="scientific">Salinimonas sediminis</name>
    <dbReference type="NCBI Taxonomy" id="2303538"/>
    <lineage>
        <taxon>Bacteria</taxon>
        <taxon>Pseudomonadati</taxon>
        <taxon>Pseudomonadota</taxon>
        <taxon>Gammaproteobacteria</taxon>
        <taxon>Alteromonadales</taxon>
        <taxon>Alteromonadaceae</taxon>
        <taxon>Alteromonas/Salinimonas group</taxon>
        <taxon>Salinimonas</taxon>
    </lineage>
</organism>
<dbReference type="EMBL" id="CP031769">
    <property type="protein sequence ID" value="AXR06663.1"/>
    <property type="molecule type" value="Genomic_DNA"/>
</dbReference>
<dbReference type="InterPro" id="IPR010982">
    <property type="entry name" value="Lambda_DNA-bd_dom_sf"/>
</dbReference>
<evidence type="ECO:0000259" key="1">
    <source>
        <dbReference type="PROSITE" id="PS50943"/>
    </source>
</evidence>
<dbReference type="Proteomes" id="UP000262073">
    <property type="component" value="Chromosome"/>
</dbReference>
<dbReference type="SUPFAM" id="SSF47413">
    <property type="entry name" value="lambda repressor-like DNA-binding domains"/>
    <property type="match status" value="1"/>
</dbReference>
<protein>
    <submittedName>
        <fullName evidence="2">XRE family transcriptional regulator</fullName>
    </submittedName>
</protein>